<sequence>MKKAVIVLGVILGLLGIVFLWLGNNVNELVKNAIEKYGSQMTGTKVRVASVTIKATRGVGIVRGLVVDNPPGFRTPYALKVGEISIKLDVASIAKPVVLIQKIAVSSPDLLYEKANGTTNFDAIRKNISENVRSSSGTAREQRNGKKLIVGRLVIRNAKVQASASFMKGRTISFGLPDIALNNIGKSEGGVPPGELGRKIGDALKQKLERTVDFGALARSMGDSLNKATNAIRGFFGR</sequence>
<dbReference type="RefSeq" id="WP_036081958.1">
    <property type="nucleotide sequence ID" value="NZ_JPGK01000004.1"/>
</dbReference>
<proteinExistence type="predicted"/>
<dbReference type="EMBL" id="JPGK01000004">
    <property type="protein sequence ID" value="KGA93998.1"/>
    <property type="molecule type" value="Genomic_DNA"/>
</dbReference>
<evidence type="ECO:0000313" key="2">
    <source>
        <dbReference type="Proteomes" id="UP000029452"/>
    </source>
</evidence>
<comment type="caution">
    <text evidence="1">The sequence shown here is derived from an EMBL/GenBank/DDBJ whole genome shotgun (WGS) entry which is preliminary data.</text>
</comment>
<name>A0A094W903_9BACT</name>
<dbReference type="AlphaFoldDB" id="A0A094W903"/>
<accession>A0A094W903</accession>
<dbReference type="Proteomes" id="UP000029452">
    <property type="component" value="Unassembled WGS sequence"/>
</dbReference>
<dbReference type="OrthoDB" id="9810976at2"/>
<gene>
    <name evidence="1" type="ORF">LptCag_0624</name>
</gene>
<organism evidence="1 2">
    <name type="scientific">Leptospirillum ferriphilum</name>
    <dbReference type="NCBI Taxonomy" id="178606"/>
    <lineage>
        <taxon>Bacteria</taxon>
        <taxon>Pseudomonadati</taxon>
        <taxon>Nitrospirota</taxon>
        <taxon>Nitrospiria</taxon>
        <taxon>Nitrospirales</taxon>
        <taxon>Nitrospiraceae</taxon>
        <taxon>Leptospirillum</taxon>
    </lineage>
</organism>
<reference evidence="1 2" key="1">
    <citation type="submission" date="2014-06" db="EMBL/GenBank/DDBJ databases">
        <title>Draft genome sequence of iron oxidizing acidophile Leptospirillum ferriphilum DSM14647.</title>
        <authorList>
            <person name="Cardenas J.P."/>
            <person name="Lazcano M."/>
            <person name="Ossandon F.J."/>
            <person name="Corbett M."/>
            <person name="Holmes D.S."/>
            <person name="Watkin E."/>
        </authorList>
    </citation>
    <scope>NUCLEOTIDE SEQUENCE [LARGE SCALE GENOMIC DNA]</scope>
    <source>
        <strain evidence="1 2">DSM 14647</strain>
    </source>
</reference>
<protein>
    <submittedName>
        <fullName evidence="1">Phage-related tail protein</fullName>
    </submittedName>
</protein>
<evidence type="ECO:0000313" key="1">
    <source>
        <dbReference type="EMBL" id="KGA93998.1"/>
    </source>
</evidence>
<dbReference type="PATRIC" id="fig|178606.4.peg.1156"/>